<evidence type="ECO:0000313" key="4">
    <source>
        <dbReference type="Proteomes" id="UP000821853"/>
    </source>
</evidence>
<dbReference type="OMA" id="WKRLQYA"/>
<keyword evidence="4" id="KW-1185">Reference proteome</keyword>
<name>A0A9J6FW07_HAELO</name>
<feature type="region of interest" description="Disordered" evidence="2">
    <location>
        <begin position="26"/>
        <end position="82"/>
    </location>
</feature>
<evidence type="ECO:0008006" key="5">
    <source>
        <dbReference type="Google" id="ProtNLM"/>
    </source>
</evidence>
<sequence length="270" mass="29716">MSNVRPRTVKQLRKLWDNLKQKWKKAKAAEVRGAMGTGGGPRRTPTDDSSGQVEAIIPHLLERPSNPYDSNRLGQPAPGRPVTVDAIIDNMVREDDCASNDDQDAEADPDETLELSHSDFAVLEDLRGSPPSTPEGNSELHAVVHDNSHGAQVQPRQADDGGAAAAPRTASQPPGTRNGLLGQTLAVELDARLQALRDEHEEKSQVQKQKALALHEEHALKMKQLKENHADELAKREVIHDMQVRLLKAKLKTQRLKARLLSKQLNDKAS</sequence>
<dbReference type="EMBL" id="JABSTR010000004">
    <property type="protein sequence ID" value="KAH9366513.1"/>
    <property type="molecule type" value="Genomic_DNA"/>
</dbReference>
<dbReference type="Proteomes" id="UP000821853">
    <property type="component" value="Chromosome 2"/>
</dbReference>
<evidence type="ECO:0000256" key="1">
    <source>
        <dbReference type="SAM" id="Coils"/>
    </source>
</evidence>
<dbReference type="VEuPathDB" id="VectorBase:HLOH_048429"/>
<feature type="region of interest" description="Disordered" evidence="2">
    <location>
        <begin position="148"/>
        <end position="180"/>
    </location>
</feature>
<reference evidence="3 4" key="1">
    <citation type="journal article" date="2020" name="Cell">
        <title>Large-Scale Comparative Analyses of Tick Genomes Elucidate Their Genetic Diversity and Vector Capacities.</title>
        <authorList>
            <consortium name="Tick Genome and Microbiome Consortium (TIGMIC)"/>
            <person name="Jia N."/>
            <person name="Wang J."/>
            <person name="Shi W."/>
            <person name="Du L."/>
            <person name="Sun Y."/>
            <person name="Zhan W."/>
            <person name="Jiang J.F."/>
            <person name="Wang Q."/>
            <person name="Zhang B."/>
            <person name="Ji P."/>
            <person name="Bell-Sakyi L."/>
            <person name="Cui X.M."/>
            <person name="Yuan T.T."/>
            <person name="Jiang B.G."/>
            <person name="Yang W.F."/>
            <person name="Lam T.T."/>
            <person name="Chang Q.C."/>
            <person name="Ding S.J."/>
            <person name="Wang X.J."/>
            <person name="Zhu J.G."/>
            <person name="Ruan X.D."/>
            <person name="Zhao L."/>
            <person name="Wei J.T."/>
            <person name="Ye R.Z."/>
            <person name="Que T.C."/>
            <person name="Du C.H."/>
            <person name="Zhou Y.H."/>
            <person name="Cheng J.X."/>
            <person name="Dai P.F."/>
            <person name="Guo W.B."/>
            <person name="Han X.H."/>
            <person name="Huang E.J."/>
            <person name="Li L.F."/>
            <person name="Wei W."/>
            <person name="Gao Y.C."/>
            <person name="Liu J.Z."/>
            <person name="Shao H.Z."/>
            <person name="Wang X."/>
            <person name="Wang C.C."/>
            <person name="Yang T.C."/>
            <person name="Huo Q.B."/>
            <person name="Li W."/>
            <person name="Chen H.Y."/>
            <person name="Chen S.E."/>
            <person name="Zhou L.G."/>
            <person name="Ni X.B."/>
            <person name="Tian J.H."/>
            <person name="Sheng Y."/>
            <person name="Liu T."/>
            <person name="Pan Y.S."/>
            <person name="Xia L.Y."/>
            <person name="Li J."/>
            <person name="Zhao F."/>
            <person name="Cao W.C."/>
        </authorList>
    </citation>
    <scope>NUCLEOTIDE SEQUENCE [LARGE SCALE GENOMIC DNA]</scope>
    <source>
        <strain evidence="3">HaeL-2018</strain>
    </source>
</reference>
<gene>
    <name evidence="3" type="ORF">HPB48_018072</name>
</gene>
<comment type="caution">
    <text evidence="3">The sequence shown here is derived from an EMBL/GenBank/DDBJ whole genome shotgun (WGS) entry which is preliminary data.</text>
</comment>
<evidence type="ECO:0000313" key="3">
    <source>
        <dbReference type="EMBL" id="KAH9366513.1"/>
    </source>
</evidence>
<accession>A0A9J6FW07</accession>
<dbReference type="AlphaFoldDB" id="A0A9J6FW07"/>
<feature type="coiled-coil region" evidence="1">
    <location>
        <begin position="186"/>
        <end position="228"/>
    </location>
</feature>
<keyword evidence="1" id="KW-0175">Coiled coil</keyword>
<evidence type="ECO:0000256" key="2">
    <source>
        <dbReference type="SAM" id="MobiDB-lite"/>
    </source>
</evidence>
<protein>
    <recommendedName>
        <fullName evidence="5">Regulatory protein zeste</fullName>
    </recommendedName>
</protein>
<proteinExistence type="predicted"/>
<organism evidence="3 4">
    <name type="scientific">Haemaphysalis longicornis</name>
    <name type="common">Bush tick</name>
    <dbReference type="NCBI Taxonomy" id="44386"/>
    <lineage>
        <taxon>Eukaryota</taxon>
        <taxon>Metazoa</taxon>
        <taxon>Ecdysozoa</taxon>
        <taxon>Arthropoda</taxon>
        <taxon>Chelicerata</taxon>
        <taxon>Arachnida</taxon>
        <taxon>Acari</taxon>
        <taxon>Parasitiformes</taxon>
        <taxon>Ixodida</taxon>
        <taxon>Ixodoidea</taxon>
        <taxon>Ixodidae</taxon>
        <taxon>Haemaphysalinae</taxon>
        <taxon>Haemaphysalis</taxon>
    </lineage>
</organism>